<dbReference type="CDD" id="cd00093">
    <property type="entry name" value="HTH_XRE"/>
    <property type="match status" value="1"/>
</dbReference>
<comment type="caution">
    <text evidence="2">The sequence shown here is derived from an EMBL/GenBank/DDBJ whole genome shotgun (WGS) entry which is preliminary data.</text>
</comment>
<dbReference type="RefSeq" id="WP_157300313.1">
    <property type="nucleotide sequence ID" value="NZ_BAAAZB010000006.1"/>
</dbReference>
<protein>
    <submittedName>
        <fullName evidence="2">Helix-turn-helix domain-containing protein</fullName>
    </submittedName>
</protein>
<feature type="domain" description="HTH cro/C1-type" evidence="1">
    <location>
        <begin position="48"/>
        <end position="95"/>
    </location>
</feature>
<evidence type="ECO:0000313" key="2">
    <source>
        <dbReference type="EMBL" id="MVT41682.1"/>
    </source>
</evidence>
<name>A0A6N8JC35_9BACT</name>
<dbReference type="Pfam" id="PF01381">
    <property type="entry name" value="HTH_3"/>
    <property type="match status" value="1"/>
</dbReference>
<sequence>MNNSNLNKLISKETSQWKEKAQKRISERDWKSNSRAVALTVLTQLRIRSLSQTELAGMMGVSRQQVSKIVKGQENLTFETISKLEKALGITIIKISNILTEENGTKIQLPSVKIKPQVMLYMPVFSPKVKQNESPVELPQKNGFTTFSA</sequence>
<dbReference type="GO" id="GO:0003677">
    <property type="term" value="F:DNA binding"/>
    <property type="evidence" value="ECO:0007669"/>
    <property type="project" value="InterPro"/>
</dbReference>
<accession>A0A6N8JC35</accession>
<dbReference type="OrthoDB" id="680449at2"/>
<dbReference type="PROSITE" id="PS50943">
    <property type="entry name" value="HTH_CROC1"/>
    <property type="match status" value="1"/>
</dbReference>
<gene>
    <name evidence="2" type="ORF">GO495_13925</name>
</gene>
<dbReference type="AlphaFoldDB" id="A0A6N8JC35"/>
<organism evidence="2 3">
    <name type="scientific">Chitinophaga oryziterrae</name>
    <dbReference type="NCBI Taxonomy" id="1031224"/>
    <lineage>
        <taxon>Bacteria</taxon>
        <taxon>Pseudomonadati</taxon>
        <taxon>Bacteroidota</taxon>
        <taxon>Chitinophagia</taxon>
        <taxon>Chitinophagales</taxon>
        <taxon>Chitinophagaceae</taxon>
        <taxon>Chitinophaga</taxon>
    </lineage>
</organism>
<evidence type="ECO:0000259" key="1">
    <source>
        <dbReference type="PROSITE" id="PS50943"/>
    </source>
</evidence>
<dbReference type="InterPro" id="IPR001387">
    <property type="entry name" value="Cro/C1-type_HTH"/>
</dbReference>
<dbReference type="EMBL" id="WRXO01000003">
    <property type="protein sequence ID" value="MVT41682.1"/>
    <property type="molecule type" value="Genomic_DNA"/>
</dbReference>
<dbReference type="Proteomes" id="UP000468388">
    <property type="component" value="Unassembled WGS sequence"/>
</dbReference>
<dbReference type="InterPro" id="IPR010982">
    <property type="entry name" value="Lambda_DNA-bd_dom_sf"/>
</dbReference>
<evidence type="ECO:0000313" key="3">
    <source>
        <dbReference type="Proteomes" id="UP000468388"/>
    </source>
</evidence>
<dbReference type="SUPFAM" id="SSF47413">
    <property type="entry name" value="lambda repressor-like DNA-binding domains"/>
    <property type="match status" value="1"/>
</dbReference>
<keyword evidence="3" id="KW-1185">Reference proteome</keyword>
<dbReference type="SMART" id="SM00530">
    <property type="entry name" value="HTH_XRE"/>
    <property type="match status" value="1"/>
</dbReference>
<dbReference type="Gene3D" id="1.10.260.40">
    <property type="entry name" value="lambda repressor-like DNA-binding domains"/>
    <property type="match status" value="1"/>
</dbReference>
<proteinExistence type="predicted"/>
<reference evidence="2 3" key="1">
    <citation type="submission" date="2019-12" db="EMBL/GenBank/DDBJ databases">
        <title>The draft genomic sequence of strain Chitinophaga oryziterrae JCM 16595.</title>
        <authorList>
            <person name="Zhang X."/>
        </authorList>
    </citation>
    <scope>NUCLEOTIDE SEQUENCE [LARGE SCALE GENOMIC DNA]</scope>
    <source>
        <strain evidence="2 3">JCM 16595</strain>
    </source>
</reference>